<dbReference type="GO" id="GO:0007178">
    <property type="term" value="P:cell surface receptor protein serine/threonine kinase signaling pathway"/>
    <property type="evidence" value="ECO:0007669"/>
    <property type="project" value="TreeGrafter"/>
</dbReference>
<dbReference type="InterPro" id="IPR046448">
    <property type="entry name" value="ECSIT_N"/>
</dbReference>
<gene>
    <name evidence="2" type="ORF">TDIB3V08_LOCUS11529</name>
</gene>
<evidence type="ECO:0000259" key="1">
    <source>
        <dbReference type="Pfam" id="PF06239"/>
    </source>
</evidence>
<feature type="domain" description="ECSIT N-terminal" evidence="1">
    <location>
        <begin position="34"/>
        <end position="211"/>
    </location>
</feature>
<dbReference type="GO" id="GO:0045087">
    <property type="term" value="P:innate immune response"/>
    <property type="evidence" value="ECO:0007669"/>
    <property type="project" value="TreeGrafter"/>
</dbReference>
<accession>A0A7R8ZDE3</accession>
<protein>
    <recommendedName>
        <fullName evidence="1">ECSIT N-terminal domain-containing protein</fullName>
    </recommendedName>
</protein>
<dbReference type="Pfam" id="PF06239">
    <property type="entry name" value="ECSIT_N"/>
    <property type="match status" value="1"/>
</dbReference>
<dbReference type="EMBL" id="OA574934">
    <property type="protein sequence ID" value="CAD7205377.1"/>
    <property type="molecule type" value="Genomic_DNA"/>
</dbReference>
<organism evidence="2">
    <name type="scientific">Timema douglasi</name>
    <name type="common">Walking stick</name>
    <dbReference type="NCBI Taxonomy" id="61478"/>
    <lineage>
        <taxon>Eukaryota</taxon>
        <taxon>Metazoa</taxon>
        <taxon>Ecdysozoa</taxon>
        <taxon>Arthropoda</taxon>
        <taxon>Hexapoda</taxon>
        <taxon>Insecta</taxon>
        <taxon>Pterygota</taxon>
        <taxon>Neoptera</taxon>
        <taxon>Polyneoptera</taxon>
        <taxon>Phasmatodea</taxon>
        <taxon>Timematodea</taxon>
        <taxon>Timematoidea</taxon>
        <taxon>Timematidae</taxon>
        <taxon>Timema</taxon>
    </lineage>
</organism>
<dbReference type="Gene3D" id="1.25.40.10">
    <property type="entry name" value="Tetratricopeptide repeat domain"/>
    <property type="match status" value="1"/>
</dbReference>
<dbReference type="PANTHER" id="PTHR13113">
    <property type="entry name" value="ECSIT EVOLUTIONARILY CONSERVED SIGNALING INTERMEDIATE IN TOLL PATHWAYS"/>
    <property type="match status" value="1"/>
</dbReference>
<reference evidence="2" key="1">
    <citation type="submission" date="2020-11" db="EMBL/GenBank/DDBJ databases">
        <authorList>
            <person name="Tran Van P."/>
        </authorList>
    </citation>
    <scope>NUCLEOTIDE SEQUENCE</scope>
</reference>
<evidence type="ECO:0000313" key="2">
    <source>
        <dbReference type="EMBL" id="CAD7205377.1"/>
    </source>
</evidence>
<dbReference type="AlphaFoldDB" id="A0A7R8ZDE3"/>
<dbReference type="PANTHER" id="PTHR13113:SF1">
    <property type="entry name" value="EVOLUTIONARILY CONSERVED SIGNALING INTERMEDIATE IN TOLL PATHWAY, MITOCHONDRIAL"/>
    <property type="match status" value="1"/>
</dbReference>
<dbReference type="InterPro" id="IPR011990">
    <property type="entry name" value="TPR-like_helical_dom_sf"/>
</dbReference>
<proteinExistence type="predicted"/>
<dbReference type="GO" id="GO:0005739">
    <property type="term" value="C:mitochondrion"/>
    <property type="evidence" value="ECO:0007669"/>
    <property type="project" value="TreeGrafter"/>
</dbReference>
<sequence>MYIDAILRAKSVRWSQCKLASSAGNNDKSVVVRDLFEQVTDKNKQTYLDMVKIFESRGIHRRGHVEFIYSAMRHMEEFGVEKELEVYKALIDVLPKGRFIPTNIFQAEFMHYPKQQQCVIDVLEKMENNGVIPDLEMEDILVNIFGRKGHPVRKYWRMMYWMPKFKNISPWPLPRPVPQDSQLLARLALSRMSSVDLQTSVCTYQTSAHADSLDDTWVVSAQSPLQRKLLDAHPHNIPVYVEGAFLVWLREAPMSRPCETPSQRRERGSASLQQYTSRTTVPSWRCAPPVRPVETLCCPGCAYWREMATPPWDTCLSCLNCGRHSENWQRWRRIRQGYKPQGPRALSTRVRLTWIRWIEWRGCSTWDGLT</sequence>
<dbReference type="InterPro" id="IPR010418">
    <property type="entry name" value="ECSIT"/>
</dbReference>
<name>A0A7R8ZDE3_TIMDO</name>